<feature type="transmembrane region" description="Helical" evidence="9">
    <location>
        <begin position="87"/>
        <end position="107"/>
    </location>
</feature>
<dbReference type="GO" id="GO:0008374">
    <property type="term" value="F:O-acyltransferase activity"/>
    <property type="evidence" value="ECO:0007669"/>
    <property type="project" value="InterPro"/>
</dbReference>
<keyword evidence="4 9" id="KW-0812">Transmembrane</keyword>
<dbReference type="Proteomes" id="UP000593562">
    <property type="component" value="Unassembled WGS sequence"/>
</dbReference>
<dbReference type="PIRSF" id="PIRSF037006">
    <property type="entry name" value="Wax_synthase"/>
    <property type="match status" value="1"/>
</dbReference>
<feature type="transmembrane region" description="Helical" evidence="9">
    <location>
        <begin position="12"/>
        <end position="30"/>
    </location>
</feature>
<evidence type="ECO:0000256" key="6">
    <source>
        <dbReference type="ARBA" id="ARBA00023098"/>
    </source>
</evidence>
<dbReference type="InterPro" id="IPR044851">
    <property type="entry name" value="Wax_synthase"/>
</dbReference>
<evidence type="ECO:0000256" key="7">
    <source>
        <dbReference type="ARBA" id="ARBA00023136"/>
    </source>
</evidence>
<dbReference type="GO" id="GO:0006629">
    <property type="term" value="P:lipid metabolic process"/>
    <property type="evidence" value="ECO:0007669"/>
    <property type="project" value="UniProtKB-KW"/>
</dbReference>
<dbReference type="PANTHER" id="PTHR31595:SF77">
    <property type="entry name" value="ACYL-COA--STEROL O-ACYLTRANSFERASE 1-LIKE"/>
    <property type="match status" value="1"/>
</dbReference>
<keyword evidence="12" id="KW-1185">Reference proteome</keyword>
<dbReference type="GO" id="GO:0016020">
    <property type="term" value="C:membrane"/>
    <property type="evidence" value="ECO:0007669"/>
    <property type="project" value="UniProtKB-SubCell"/>
</dbReference>
<comment type="similarity">
    <text evidence="2">Belongs to the wax synthase family.</text>
</comment>
<evidence type="ECO:0000313" key="11">
    <source>
        <dbReference type="EMBL" id="KAF5736476.1"/>
    </source>
</evidence>
<protein>
    <recommendedName>
        <fullName evidence="10">Wax synthase domain-containing protein</fullName>
    </recommendedName>
</protein>
<evidence type="ECO:0000313" key="12">
    <source>
        <dbReference type="Proteomes" id="UP000593562"/>
    </source>
</evidence>
<organism evidence="11 12">
    <name type="scientific">Tripterygium wilfordii</name>
    <name type="common">Thunder God vine</name>
    <dbReference type="NCBI Taxonomy" id="458696"/>
    <lineage>
        <taxon>Eukaryota</taxon>
        <taxon>Viridiplantae</taxon>
        <taxon>Streptophyta</taxon>
        <taxon>Embryophyta</taxon>
        <taxon>Tracheophyta</taxon>
        <taxon>Spermatophyta</taxon>
        <taxon>Magnoliopsida</taxon>
        <taxon>eudicotyledons</taxon>
        <taxon>Gunneridae</taxon>
        <taxon>Pentapetalae</taxon>
        <taxon>rosids</taxon>
        <taxon>fabids</taxon>
        <taxon>Celastrales</taxon>
        <taxon>Celastraceae</taxon>
        <taxon>Tripterygium</taxon>
    </lineage>
</organism>
<evidence type="ECO:0000256" key="4">
    <source>
        <dbReference type="ARBA" id="ARBA00022692"/>
    </source>
</evidence>
<dbReference type="FunCoup" id="A0A7J7CRH2">
    <property type="interactions" value="1"/>
</dbReference>
<name>A0A7J7CRH2_TRIWF</name>
<evidence type="ECO:0000256" key="2">
    <source>
        <dbReference type="ARBA" id="ARBA00007282"/>
    </source>
</evidence>
<keyword evidence="6" id="KW-0443">Lipid metabolism</keyword>
<evidence type="ECO:0000256" key="8">
    <source>
        <dbReference type="ARBA" id="ARBA00023315"/>
    </source>
</evidence>
<feature type="transmembrane region" description="Helical" evidence="9">
    <location>
        <begin position="36"/>
        <end position="53"/>
    </location>
</feature>
<reference evidence="11 12" key="1">
    <citation type="journal article" date="2020" name="Nat. Commun.">
        <title>Genome of Tripterygium wilfordii and identification of cytochrome P450 involved in triptolide biosynthesis.</title>
        <authorList>
            <person name="Tu L."/>
            <person name="Su P."/>
            <person name="Zhang Z."/>
            <person name="Gao L."/>
            <person name="Wang J."/>
            <person name="Hu T."/>
            <person name="Zhou J."/>
            <person name="Zhang Y."/>
            <person name="Zhao Y."/>
            <person name="Liu Y."/>
            <person name="Song Y."/>
            <person name="Tong Y."/>
            <person name="Lu Y."/>
            <person name="Yang J."/>
            <person name="Xu C."/>
            <person name="Jia M."/>
            <person name="Peters R.J."/>
            <person name="Huang L."/>
            <person name="Gao W."/>
        </authorList>
    </citation>
    <scope>NUCLEOTIDE SEQUENCE [LARGE SCALE GENOMIC DNA]</scope>
    <source>
        <strain evidence="12">cv. XIE 37</strain>
        <tissue evidence="11">Leaf</tissue>
    </source>
</reference>
<evidence type="ECO:0000259" key="10">
    <source>
        <dbReference type="Pfam" id="PF13813"/>
    </source>
</evidence>
<keyword evidence="7 9" id="KW-0472">Membrane</keyword>
<evidence type="ECO:0000256" key="1">
    <source>
        <dbReference type="ARBA" id="ARBA00004141"/>
    </source>
</evidence>
<keyword evidence="5 9" id="KW-1133">Transmembrane helix</keyword>
<feature type="domain" description="Wax synthase" evidence="10">
    <location>
        <begin position="183"/>
        <end position="269"/>
    </location>
</feature>
<dbReference type="InParanoid" id="A0A7J7CRH2"/>
<dbReference type="PANTHER" id="PTHR31595">
    <property type="entry name" value="LONG-CHAIN-ALCOHOL O-FATTY-ACYLTRANSFERASE 3-RELATED"/>
    <property type="match status" value="1"/>
</dbReference>
<dbReference type="AlphaFoldDB" id="A0A7J7CRH2"/>
<comment type="subcellular location">
    <subcellularLocation>
        <location evidence="1">Membrane</location>
        <topology evidence="1">Multi-pass membrane protein</topology>
    </subcellularLocation>
</comment>
<comment type="caution">
    <text evidence="11">The sequence shown here is derived from an EMBL/GenBank/DDBJ whole genome shotgun (WGS) entry which is preliminary data.</text>
</comment>
<gene>
    <name evidence="11" type="ORF">HS088_TW14G00619</name>
</gene>
<dbReference type="OrthoDB" id="1077582at2759"/>
<feature type="transmembrane region" description="Helical" evidence="9">
    <location>
        <begin position="234"/>
        <end position="255"/>
    </location>
</feature>
<dbReference type="InterPro" id="IPR032805">
    <property type="entry name" value="Wax_synthase_dom"/>
</dbReference>
<feature type="transmembrane region" description="Helical" evidence="9">
    <location>
        <begin position="261"/>
        <end position="281"/>
    </location>
</feature>
<sequence>MEWTEFYKFVRVWLTAIASLAFCFKMSNTVPPGPKRLILVVLPIVGLFLYLPLTISSPHLGGTTGFFLAWLANFKLLLWAFNQGPLASGSSISLPLFVALACLPIKIQQTPNSKPKEEALFPVLGYGVKALIIILFVRIYDYSDYLHPKILLLFYAFHIYFLLEIILVVGATLARTLMGLELEPQFNQPVLATSLQDFWGKRWNLMVTGILRPTVYVPTVKTCSRLIGRKWAPLPGVFMTFVVSGVMHELIFYYLGRVRPTWEVGGFFILHGICLTIEIVLKMTLDERWRLSRVISGPLTTGFVMATGIWLFLPAFGKSKIDVRAFEEYAAIGALLRSMTNVSPSTVTQ</sequence>
<accession>A0A7J7CRH2</accession>
<proteinExistence type="inferred from homology"/>
<evidence type="ECO:0000256" key="9">
    <source>
        <dbReference type="SAM" id="Phobius"/>
    </source>
</evidence>
<keyword evidence="8" id="KW-0012">Acyltransferase</keyword>
<dbReference type="Pfam" id="PF13813">
    <property type="entry name" value="MBOAT_2"/>
    <property type="match status" value="1"/>
</dbReference>
<keyword evidence="3" id="KW-0808">Transferase</keyword>
<feature type="transmembrane region" description="Helical" evidence="9">
    <location>
        <begin position="293"/>
        <end position="313"/>
    </location>
</feature>
<feature type="transmembrane region" description="Helical" evidence="9">
    <location>
        <begin position="152"/>
        <end position="174"/>
    </location>
</feature>
<evidence type="ECO:0000256" key="3">
    <source>
        <dbReference type="ARBA" id="ARBA00022679"/>
    </source>
</evidence>
<dbReference type="EMBL" id="JAAARO010000014">
    <property type="protein sequence ID" value="KAF5736476.1"/>
    <property type="molecule type" value="Genomic_DNA"/>
</dbReference>
<evidence type="ECO:0000256" key="5">
    <source>
        <dbReference type="ARBA" id="ARBA00022989"/>
    </source>
</evidence>
<dbReference type="InterPro" id="IPR017088">
    <property type="entry name" value="Wax_synthase_Magnoliopsida"/>
</dbReference>
<feature type="transmembrane region" description="Helical" evidence="9">
    <location>
        <begin position="119"/>
        <end position="140"/>
    </location>
</feature>